<dbReference type="Pfam" id="PF13508">
    <property type="entry name" value="Acetyltransf_7"/>
    <property type="match status" value="1"/>
</dbReference>
<feature type="compositionally biased region" description="Basic and acidic residues" evidence="3">
    <location>
        <begin position="96"/>
        <end position="107"/>
    </location>
</feature>
<evidence type="ECO:0000313" key="6">
    <source>
        <dbReference type="Proteomes" id="UP000469430"/>
    </source>
</evidence>
<reference evidence="5 6" key="1">
    <citation type="submission" date="2019-12" db="EMBL/GenBank/DDBJ databases">
        <title>Genomic-based taxomic classification of the family Erythrobacteraceae.</title>
        <authorList>
            <person name="Xu L."/>
        </authorList>
    </citation>
    <scope>NUCLEOTIDE SEQUENCE [LARGE SCALE GENOMIC DNA]</scope>
    <source>
        <strain evidence="5 6">S36</strain>
    </source>
</reference>
<keyword evidence="2" id="KW-0012">Acyltransferase</keyword>
<evidence type="ECO:0000256" key="3">
    <source>
        <dbReference type="SAM" id="MobiDB-lite"/>
    </source>
</evidence>
<dbReference type="PROSITE" id="PS51186">
    <property type="entry name" value="GNAT"/>
    <property type="match status" value="1"/>
</dbReference>
<feature type="domain" description="N-acetyltransferase" evidence="4">
    <location>
        <begin position="139"/>
        <end position="277"/>
    </location>
</feature>
<dbReference type="SUPFAM" id="SSF55729">
    <property type="entry name" value="Acyl-CoA N-acyltransferases (Nat)"/>
    <property type="match status" value="1"/>
</dbReference>
<evidence type="ECO:0000259" key="4">
    <source>
        <dbReference type="PROSITE" id="PS51186"/>
    </source>
</evidence>
<dbReference type="GO" id="GO:0016747">
    <property type="term" value="F:acyltransferase activity, transferring groups other than amino-acyl groups"/>
    <property type="evidence" value="ECO:0007669"/>
    <property type="project" value="InterPro"/>
</dbReference>
<dbReference type="CDD" id="cd04301">
    <property type="entry name" value="NAT_SF"/>
    <property type="match status" value="1"/>
</dbReference>
<keyword evidence="6" id="KW-1185">Reference proteome</keyword>
<gene>
    <name evidence="5" type="ORF">GRI97_04475</name>
</gene>
<dbReference type="AlphaFoldDB" id="A0A6I4TSZ2"/>
<proteinExistence type="predicted"/>
<evidence type="ECO:0000313" key="5">
    <source>
        <dbReference type="EMBL" id="MXO98241.1"/>
    </source>
</evidence>
<keyword evidence="1 5" id="KW-0808">Transferase</keyword>
<sequence length="277" mass="29782">MNGNLSHARLKEMAKHRGLKVLKSRRRTPGVGDYGMYGLTDMSGRALIGIGDDGLTASAADIAAFMKSSSEQNWKKSAAETRGKAASPPKRPHHTPSPDKSRNETPPRRKPALAIVSSNKPDVVASKKLSRKPAREARLAVRSARASDAKGLAQLFNQLPGAAPKPAEIARRLALVSGTGGGAVVAVQAREIVGCGGWAVVPTLHRGLIGRITLLLIAQNKRRRGTGRLLLDAIADELRGSDCQQMEVLSDIAIDNSHSFFRSLGFEQTSYRFLRPL</sequence>
<dbReference type="InterPro" id="IPR000182">
    <property type="entry name" value="GNAT_dom"/>
</dbReference>
<dbReference type="EMBL" id="WTYJ01000001">
    <property type="protein sequence ID" value="MXO98241.1"/>
    <property type="molecule type" value="Genomic_DNA"/>
</dbReference>
<feature type="region of interest" description="Disordered" evidence="3">
    <location>
        <begin position="68"/>
        <end position="131"/>
    </location>
</feature>
<evidence type="ECO:0000256" key="1">
    <source>
        <dbReference type="ARBA" id="ARBA00022679"/>
    </source>
</evidence>
<dbReference type="InterPro" id="IPR016181">
    <property type="entry name" value="Acyl_CoA_acyltransferase"/>
</dbReference>
<comment type="caution">
    <text evidence="5">The sequence shown here is derived from an EMBL/GenBank/DDBJ whole genome shotgun (WGS) entry which is preliminary data.</text>
</comment>
<evidence type="ECO:0000256" key="2">
    <source>
        <dbReference type="ARBA" id="ARBA00023315"/>
    </source>
</evidence>
<accession>A0A6I4TSZ2</accession>
<feature type="compositionally biased region" description="Basic and acidic residues" evidence="3">
    <location>
        <begin position="73"/>
        <end position="83"/>
    </location>
</feature>
<dbReference type="InterPro" id="IPR050832">
    <property type="entry name" value="Bact_Acetyltransf"/>
</dbReference>
<dbReference type="Proteomes" id="UP000469430">
    <property type="component" value="Unassembled WGS sequence"/>
</dbReference>
<protein>
    <submittedName>
        <fullName evidence="5">GNAT family N-acetyltransferase</fullName>
    </submittedName>
</protein>
<dbReference type="PANTHER" id="PTHR43877">
    <property type="entry name" value="AMINOALKYLPHOSPHONATE N-ACETYLTRANSFERASE-RELATED-RELATED"/>
    <property type="match status" value="1"/>
</dbReference>
<name>A0A6I4TSZ2_9SPHN</name>
<organism evidence="5 6">
    <name type="scientific">Croceibacterium xixiisoli</name>
    <dbReference type="NCBI Taxonomy" id="1476466"/>
    <lineage>
        <taxon>Bacteria</taxon>
        <taxon>Pseudomonadati</taxon>
        <taxon>Pseudomonadota</taxon>
        <taxon>Alphaproteobacteria</taxon>
        <taxon>Sphingomonadales</taxon>
        <taxon>Erythrobacteraceae</taxon>
        <taxon>Croceibacterium</taxon>
    </lineage>
</organism>
<dbReference type="OrthoDB" id="9798585at2"/>
<dbReference type="Gene3D" id="3.40.630.30">
    <property type="match status" value="1"/>
</dbReference>
<dbReference type="RefSeq" id="WP_161389901.1">
    <property type="nucleotide sequence ID" value="NZ_JBHSCP010000001.1"/>
</dbReference>